<name>A0A8H2ZSF0_9HELO</name>
<comment type="caution">
    <text evidence="1">The sequence shown here is derived from an EMBL/GenBank/DDBJ whole genome shotgun (WGS) entry which is preliminary data.</text>
</comment>
<dbReference type="SUPFAM" id="SSF48452">
    <property type="entry name" value="TPR-like"/>
    <property type="match status" value="1"/>
</dbReference>
<dbReference type="AlphaFoldDB" id="A0A8H2ZSF0"/>
<evidence type="ECO:0000313" key="2">
    <source>
        <dbReference type="Proteomes" id="UP000624404"/>
    </source>
</evidence>
<organism evidence="1 2">
    <name type="scientific">Sclerotinia trifoliorum</name>
    <dbReference type="NCBI Taxonomy" id="28548"/>
    <lineage>
        <taxon>Eukaryota</taxon>
        <taxon>Fungi</taxon>
        <taxon>Dikarya</taxon>
        <taxon>Ascomycota</taxon>
        <taxon>Pezizomycotina</taxon>
        <taxon>Leotiomycetes</taxon>
        <taxon>Helotiales</taxon>
        <taxon>Sclerotiniaceae</taxon>
        <taxon>Sclerotinia</taxon>
    </lineage>
</organism>
<gene>
    <name evidence="1" type="ORF">SCLTRI_LOCUS4632</name>
</gene>
<sequence length="138" mass="16122">MLEISGSISYSEAEKLYRYIIQADRSGLQNASWGYFENILRLTLVLEDMTQSEASYNLCTYIIGRLKQTFGEGHYRIREFQSTLGGLLCAWGRLPESIKLFYEIITEEDINQHPFREYICHQLAHTLREDGNYRKAIV</sequence>
<evidence type="ECO:0000313" key="1">
    <source>
        <dbReference type="EMBL" id="CAD6444840.1"/>
    </source>
</evidence>
<dbReference type="Gene3D" id="1.25.40.10">
    <property type="entry name" value="Tetratricopeptide repeat domain"/>
    <property type="match status" value="1"/>
</dbReference>
<dbReference type="InterPro" id="IPR011990">
    <property type="entry name" value="TPR-like_helical_dom_sf"/>
</dbReference>
<dbReference type="Proteomes" id="UP000624404">
    <property type="component" value="Unassembled WGS sequence"/>
</dbReference>
<reference evidence="1" key="1">
    <citation type="submission" date="2020-10" db="EMBL/GenBank/DDBJ databases">
        <authorList>
            <person name="Kusch S."/>
        </authorList>
    </citation>
    <scope>NUCLEOTIDE SEQUENCE</scope>
    <source>
        <strain evidence="1">SwB9</strain>
    </source>
</reference>
<keyword evidence="2" id="KW-1185">Reference proteome</keyword>
<accession>A0A8H2ZSF0</accession>
<protein>
    <submittedName>
        <fullName evidence="1">Bdbfdd97-77e8-410b-85f1-6767333b0f31</fullName>
    </submittedName>
</protein>
<dbReference type="OrthoDB" id="3553212at2759"/>
<proteinExistence type="predicted"/>
<dbReference type="EMBL" id="CAJHIA010000013">
    <property type="protein sequence ID" value="CAD6444840.1"/>
    <property type="molecule type" value="Genomic_DNA"/>
</dbReference>